<evidence type="ECO:0000313" key="1">
    <source>
        <dbReference type="EMBL" id="TKR62666.1"/>
    </source>
</evidence>
<protein>
    <submittedName>
        <fullName evidence="1">Uncharacterized protein</fullName>
    </submittedName>
</protein>
<gene>
    <name evidence="1" type="ORF">L596_026592</name>
</gene>
<organism evidence="1 2">
    <name type="scientific">Steinernema carpocapsae</name>
    <name type="common">Entomopathogenic nematode</name>
    <dbReference type="NCBI Taxonomy" id="34508"/>
    <lineage>
        <taxon>Eukaryota</taxon>
        <taxon>Metazoa</taxon>
        <taxon>Ecdysozoa</taxon>
        <taxon>Nematoda</taxon>
        <taxon>Chromadorea</taxon>
        <taxon>Rhabditida</taxon>
        <taxon>Tylenchina</taxon>
        <taxon>Panagrolaimomorpha</taxon>
        <taxon>Strongyloidoidea</taxon>
        <taxon>Steinernematidae</taxon>
        <taxon>Steinernema</taxon>
    </lineage>
</organism>
<keyword evidence="2" id="KW-1185">Reference proteome</keyword>
<dbReference type="EMBL" id="AZBU02000010">
    <property type="protein sequence ID" value="TKR62666.1"/>
    <property type="molecule type" value="Genomic_DNA"/>
</dbReference>
<proteinExistence type="predicted"/>
<sequence>MRCNRSVVSYLYGHLCDFLYFCTPYLTTLLQILQSTYDSLTHCHVIVHLSYVLTFNKCVCTFKNSTYHSIPS</sequence>
<dbReference type="Proteomes" id="UP000298663">
    <property type="component" value="Unassembled WGS sequence"/>
</dbReference>
<reference evidence="1 2" key="1">
    <citation type="journal article" date="2015" name="Genome Biol.">
        <title>Comparative genomics of Steinernema reveals deeply conserved gene regulatory networks.</title>
        <authorList>
            <person name="Dillman A.R."/>
            <person name="Macchietto M."/>
            <person name="Porter C.F."/>
            <person name="Rogers A."/>
            <person name="Williams B."/>
            <person name="Antoshechkin I."/>
            <person name="Lee M.M."/>
            <person name="Goodwin Z."/>
            <person name="Lu X."/>
            <person name="Lewis E.E."/>
            <person name="Goodrich-Blair H."/>
            <person name="Stock S.P."/>
            <person name="Adams B.J."/>
            <person name="Sternberg P.W."/>
            <person name="Mortazavi A."/>
        </authorList>
    </citation>
    <scope>NUCLEOTIDE SEQUENCE [LARGE SCALE GENOMIC DNA]</scope>
    <source>
        <strain evidence="1 2">ALL</strain>
    </source>
</reference>
<name>A0A4U5M1V0_STECR</name>
<evidence type="ECO:0000313" key="2">
    <source>
        <dbReference type="Proteomes" id="UP000298663"/>
    </source>
</evidence>
<accession>A0A4U5M1V0</accession>
<reference evidence="1 2" key="2">
    <citation type="journal article" date="2019" name="G3 (Bethesda)">
        <title>Hybrid Assembly of the Genome of the Entomopathogenic Nematode Steinernema carpocapsae Identifies the X-Chromosome.</title>
        <authorList>
            <person name="Serra L."/>
            <person name="Macchietto M."/>
            <person name="Macias-Munoz A."/>
            <person name="McGill C.J."/>
            <person name="Rodriguez I.M."/>
            <person name="Rodriguez B."/>
            <person name="Murad R."/>
            <person name="Mortazavi A."/>
        </authorList>
    </citation>
    <scope>NUCLEOTIDE SEQUENCE [LARGE SCALE GENOMIC DNA]</scope>
    <source>
        <strain evidence="1 2">ALL</strain>
    </source>
</reference>
<dbReference type="AlphaFoldDB" id="A0A4U5M1V0"/>
<comment type="caution">
    <text evidence="1">The sequence shown here is derived from an EMBL/GenBank/DDBJ whole genome shotgun (WGS) entry which is preliminary data.</text>
</comment>